<feature type="compositionally biased region" description="Low complexity" evidence="1">
    <location>
        <begin position="83"/>
        <end position="97"/>
    </location>
</feature>
<reference evidence="4" key="1">
    <citation type="journal article" date="2011" name="Genome Res.">
        <title>Phylogeny-wide analysis of social amoeba genomes highlights ancient origins for complex intercellular communication.</title>
        <authorList>
            <person name="Heidel A.J."/>
            <person name="Lawal H.M."/>
            <person name="Felder M."/>
            <person name="Schilde C."/>
            <person name="Helps N.R."/>
            <person name="Tunggal B."/>
            <person name="Rivero F."/>
            <person name="John U."/>
            <person name="Schleicher M."/>
            <person name="Eichinger L."/>
            <person name="Platzer M."/>
            <person name="Noegel A.A."/>
            <person name="Schaap P."/>
            <person name="Gloeckner G."/>
        </authorList>
    </citation>
    <scope>NUCLEOTIDE SEQUENCE [LARGE SCALE GENOMIC DNA]</scope>
    <source>
        <strain evidence="4">SH3</strain>
    </source>
</reference>
<dbReference type="KEGG" id="dfa:DFA_05959"/>
<evidence type="ECO:0000259" key="2">
    <source>
        <dbReference type="PROSITE" id="PS51782"/>
    </source>
</evidence>
<dbReference type="OrthoDB" id="20749at2759"/>
<organism evidence="3 4">
    <name type="scientific">Cavenderia fasciculata</name>
    <name type="common">Slime mold</name>
    <name type="synonym">Dictyostelium fasciculatum</name>
    <dbReference type="NCBI Taxonomy" id="261658"/>
    <lineage>
        <taxon>Eukaryota</taxon>
        <taxon>Amoebozoa</taxon>
        <taxon>Evosea</taxon>
        <taxon>Eumycetozoa</taxon>
        <taxon>Dictyostelia</taxon>
        <taxon>Acytosteliales</taxon>
        <taxon>Cavenderiaceae</taxon>
        <taxon>Cavenderia</taxon>
    </lineage>
</organism>
<protein>
    <submittedName>
        <fullName evidence="3">Peptidoglycan-binding LysM domain-containing protein</fullName>
    </submittedName>
</protein>
<dbReference type="GeneID" id="14876191"/>
<dbReference type="AlphaFoldDB" id="F4PJP9"/>
<accession>F4PJP9</accession>
<dbReference type="InterPro" id="IPR036779">
    <property type="entry name" value="LysM_dom_sf"/>
</dbReference>
<dbReference type="SMART" id="SM00257">
    <property type="entry name" value="LysM"/>
    <property type="match status" value="1"/>
</dbReference>
<proteinExistence type="predicted"/>
<dbReference type="RefSeq" id="XP_004361674.1">
    <property type="nucleotide sequence ID" value="XM_004361617.1"/>
</dbReference>
<dbReference type="InterPro" id="IPR018392">
    <property type="entry name" value="LysM"/>
</dbReference>
<dbReference type="OMA" id="WTQDSLF"/>
<dbReference type="Pfam" id="PF01476">
    <property type="entry name" value="LysM"/>
    <property type="match status" value="1"/>
</dbReference>
<feature type="region of interest" description="Disordered" evidence="1">
    <location>
        <begin position="1"/>
        <end position="20"/>
    </location>
</feature>
<dbReference type="PROSITE" id="PS51782">
    <property type="entry name" value="LYSM"/>
    <property type="match status" value="1"/>
</dbReference>
<feature type="region of interest" description="Disordered" evidence="1">
    <location>
        <begin position="76"/>
        <end position="97"/>
    </location>
</feature>
<dbReference type="PANTHER" id="PTHR20932">
    <property type="entry name" value="LYSM AND PUTATIVE PEPTIDOGLYCAN-BINDING DOMAIN-CONTAINING PROTEIN"/>
    <property type="match status" value="1"/>
</dbReference>
<dbReference type="CDD" id="cd00118">
    <property type="entry name" value="LysM"/>
    <property type="match status" value="1"/>
</dbReference>
<dbReference type="SUPFAM" id="SSF54106">
    <property type="entry name" value="LysM domain"/>
    <property type="match status" value="1"/>
</dbReference>
<sequence length="209" mass="23487">MYSPVQQQQRELKTKTTDNTLGGEEKCITHVLTPQDTLQGLALKYGSSVADIKRINKIWTQDTLHIKKTLLIPVKQEDGDEGSSSSTSNNISRNNSYNSLSTFSEMRRNGSLDSNTDFFTEFNNNTNKDLNNYLNNNKYTTSTGTITQVNLDNNNNNHNHNNLLNIPLNSDRSGYKIPISTLSISPLVNTVDEKTLNQFSLIDDELNPL</sequence>
<dbReference type="Proteomes" id="UP000007797">
    <property type="component" value="Unassembled WGS sequence"/>
</dbReference>
<evidence type="ECO:0000313" key="3">
    <source>
        <dbReference type="EMBL" id="EGG23823.1"/>
    </source>
</evidence>
<dbReference type="Gene3D" id="3.10.350.10">
    <property type="entry name" value="LysM domain"/>
    <property type="match status" value="1"/>
</dbReference>
<evidence type="ECO:0000256" key="1">
    <source>
        <dbReference type="SAM" id="MobiDB-lite"/>
    </source>
</evidence>
<dbReference type="EMBL" id="GL883007">
    <property type="protein sequence ID" value="EGG23823.1"/>
    <property type="molecule type" value="Genomic_DNA"/>
</dbReference>
<name>F4PJP9_CACFS</name>
<keyword evidence="4" id="KW-1185">Reference proteome</keyword>
<gene>
    <name evidence="3" type="ORF">DFA_05959</name>
</gene>
<dbReference type="InterPro" id="IPR045030">
    <property type="entry name" value="LYSM1-4"/>
</dbReference>
<feature type="domain" description="LysM" evidence="2">
    <location>
        <begin position="28"/>
        <end position="72"/>
    </location>
</feature>
<dbReference type="PANTHER" id="PTHR20932:SF8">
    <property type="entry name" value="LD22649P"/>
    <property type="match status" value="1"/>
</dbReference>
<evidence type="ECO:0000313" key="4">
    <source>
        <dbReference type="Proteomes" id="UP000007797"/>
    </source>
</evidence>